<dbReference type="Pfam" id="PF01507">
    <property type="entry name" value="PAPS_reduct"/>
    <property type="match status" value="1"/>
</dbReference>
<sequence>MAVKRCKSDIDVVKAAEIRIKNVFQNGLPVFFSFSGGKDSLCVAQLIVNLANRGEIDIRQLTVQFIDEEAIFPCMEEMTKKWRRKFMMMGAKFEWFCIEVKHFNCFNALSNDETFICWDSTKKDVWVRQPPKFAIRNHKLLRPRIDAYQDFLPRTCVSGITMVGIRTAESLQRLQNIAAMTRAGKTMTNKRQVFPIYDWTNNDVWLYLKQEKVDIPEIYLFLWQSGSSKQQLRVSQFFSVDTARSLVKMNEYYPDLMERIIRREPNAYLAALYWDSEMFGRSSRKRRTMEDESQEKDYKKELIYMFSNMGVFFDTPHKRHIAERYRNFFLQVSSIAKQEDFKHIYEGLISGDPKMRTFRALYHRIYGKYISEAKKTEESRHGK</sequence>
<dbReference type="InterPro" id="IPR014729">
    <property type="entry name" value="Rossmann-like_a/b/a_fold"/>
</dbReference>
<dbReference type="Proteomes" id="UP001297422">
    <property type="component" value="Unassembled WGS sequence"/>
</dbReference>
<gene>
    <name evidence="2" type="ORF">LIQ10_03245</name>
</gene>
<dbReference type="RefSeq" id="WP_173878557.1">
    <property type="nucleotide sequence ID" value="NZ_JAAIMT010000003.1"/>
</dbReference>
<evidence type="ECO:0000313" key="2">
    <source>
        <dbReference type="EMBL" id="MCB5492760.1"/>
    </source>
</evidence>
<comment type="caution">
    <text evidence="2">The sequence shown here is derived from an EMBL/GenBank/DDBJ whole genome shotgun (WGS) entry which is preliminary data.</text>
</comment>
<dbReference type="GO" id="GO:0003824">
    <property type="term" value="F:catalytic activity"/>
    <property type="evidence" value="ECO:0007669"/>
    <property type="project" value="InterPro"/>
</dbReference>
<dbReference type="PANTHER" id="PTHR30083">
    <property type="entry name" value="TRANSCRIPTIONAL REGULATOR-RELATED"/>
    <property type="match status" value="1"/>
</dbReference>
<name>A0AAJ1AUN0_MEDGN</name>
<accession>A0AAJ1AUN0</accession>
<evidence type="ECO:0000259" key="1">
    <source>
        <dbReference type="Pfam" id="PF01507"/>
    </source>
</evidence>
<feature type="domain" description="Phosphoadenosine phosphosulphate reductase" evidence="1">
    <location>
        <begin position="160"/>
        <end position="219"/>
    </location>
</feature>
<dbReference type="SUPFAM" id="SSF52402">
    <property type="entry name" value="Adenine nucleotide alpha hydrolases-like"/>
    <property type="match status" value="1"/>
</dbReference>
<evidence type="ECO:0000313" key="3">
    <source>
        <dbReference type="Proteomes" id="UP001297422"/>
    </source>
</evidence>
<dbReference type="Gene3D" id="3.40.50.620">
    <property type="entry name" value="HUPs"/>
    <property type="match status" value="1"/>
</dbReference>
<dbReference type="PANTHER" id="PTHR30083:SF0">
    <property type="entry name" value="3'-PHOSPHOADENOSINE 5'-PHOSPHOSULFATE SULFOTRANSFERASE (PAPS REDUCTASE)_FAD SYNTHETASE"/>
    <property type="match status" value="1"/>
</dbReference>
<reference evidence="2" key="1">
    <citation type="submission" date="2021-10" db="EMBL/GenBank/DDBJ databases">
        <title>Collection of gut derived symbiotic bacterial strains cultured from healthy donors.</title>
        <authorList>
            <person name="Lin H."/>
            <person name="Littmann E."/>
            <person name="Claire K."/>
            <person name="Pamer E."/>
        </authorList>
    </citation>
    <scope>NUCLEOTIDE SEQUENCE</scope>
    <source>
        <strain evidence="2">MSK.23.4</strain>
    </source>
</reference>
<proteinExistence type="predicted"/>
<dbReference type="InterPro" id="IPR002500">
    <property type="entry name" value="PAPS_reduct_dom"/>
</dbReference>
<dbReference type="GO" id="GO:0071453">
    <property type="term" value="P:cellular response to oxygen levels"/>
    <property type="evidence" value="ECO:0007669"/>
    <property type="project" value="TreeGrafter"/>
</dbReference>
<dbReference type="AlphaFoldDB" id="A0AAJ1AUN0"/>
<dbReference type="EMBL" id="JAJBNC010000004">
    <property type="protein sequence ID" value="MCB5492760.1"/>
    <property type="molecule type" value="Genomic_DNA"/>
</dbReference>
<protein>
    <submittedName>
        <fullName evidence="2">Phosphoadenosine phosphosulfate reductase family protein</fullName>
    </submittedName>
</protein>
<organism evidence="2 3">
    <name type="scientific">Mediterraneibacter gnavus</name>
    <name type="common">Ruminococcus gnavus</name>
    <dbReference type="NCBI Taxonomy" id="33038"/>
    <lineage>
        <taxon>Bacteria</taxon>
        <taxon>Bacillati</taxon>
        <taxon>Bacillota</taxon>
        <taxon>Clostridia</taxon>
        <taxon>Lachnospirales</taxon>
        <taxon>Lachnospiraceae</taxon>
        <taxon>Mediterraneibacter</taxon>
    </lineage>
</organism>